<feature type="region of interest" description="Disordered" evidence="9">
    <location>
        <begin position="29"/>
        <end position="70"/>
    </location>
</feature>
<evidence type="ECO:0000256" key="4">
    <source>
        <dbReference type="ARBA" id="ARBA00023136"/>
    </source>
</evidence>
<comment type="caution">
    <text evidence="11">The sequence shown here is derived from an EMBL/GenBank/DDBJ whole genome shotgun (WGS) entry which is preliminary data.</text>
</comment>
<evidence type="ECO:0000256" key="2">
    <source>
        <dbReference type="ARBA" id="ARBA00022618"/>
    </source>
</evidence>
<evidence type="ECO:0000256" key="8">
    <source>
        <dbReference type="ARBA" id="ARBA00023306"/>
    </source>
</evidence>
<dbReference type="InterPro" id="IPR036737">
    <property type="entry name" value="OmpA-like_sf"/>
</dbReference>
<dbReference type="InterPro" id="IPR006664">
    <property type="entry name" value="OMP_bac"/>
</dbReference>
<feature type="domain" description="OmpA-like" evidence="10">
    <location>
        <begin position="69"/>
        <end position="183"/>
    </location>
</feature>
<comment type="subcellular location">
    <subcellularLocation>
        <location evidence="1">Cell outer membrane</location>
    </subcellularLocation>
</comment>
<keyword evidence="6" id="KW-0998">Cell outer membrane</keyword>
<dbReference type="GO" id="GO:0009279">
    <property type="term" value="C:cell outer membrane"/>
    <property type="evidence" value="ECO:0007669"/>
    <property type="project" value="UniProtKB-SubCell"/>
</dbReference>
<dbReference type="PROSITE" id="PS51123">
    <property type="entry name" value="OMPA_2"/>
    <property type="match status" value="1"/>
</dbReference>
<evidence type="ECO:0000313" key="11">
    <source>
        <dbReference type="EMBL" id="MPM50637.1"/>
    </source>
</evidence>
<organism evidence="11">
    <name type="scientific">bioreactor metagenome</name>
    <dbReference type="NCBI Taxonomy" id="1076179"/>
    <lineage>
        <taxon>unclassified sequences</taxon>
        <taxon>metagenomes</taxon>
        <taxon>ecological metagenomes</taxon>
    </lineage>
</organism>
<dbReference type="InterPro" id="IPR050330">
    <property type="entry name" value="Bact_OuterMem_StrucFunc"/>
</dbReference>
<dbReference type="SUPFAM" id="SSF103088">
    <property type="entry name" value="OmpA-like"/>
    <property type="match status" value="1"/>
</dbReference>
<dbReference type="PRINTS" id="PR01021">
    <property type="entry name" value="OMPADOMAIN"/>
</dbReference>
<evidence type="ECO:0000256" key="3">
    <source>
        <dbReference type="ARBA" id="ARBA00022729"/>
    </source>
</evidence>
<dbReference type="Pfam" id="PF00691">
    <property type="entry name" value="OmpA"/>
    <property type="match status" value="1"/>
</dbReference>
<dbReference type="PROSITE" id="PS01068">
    <property type="entry name" value="OMPA_1"/>
    <property type="match status" value="1"/>
</dbReference>
<dbReference type="Gene3D" id="3.30.1330.60">
    <property type="entry name" value="OmpA-like domain"/>
    <property type="match status" value="1"/>
</dbReference>
<name>A0A645AC76_9ZZZZ</name>
<keyword evidence="7 11" id="KW-0449">Lipoprotein</keyword>
<evidence type="ECO:0000256" key="1">
    <source>
        <dbReference type="ARBA" id="ARBA00004442"/>
    </source>
</evidence>
<evidence type="ECO:0000256" key="7">
    <source>
        <dbReference type="ARBA" id="ARBA00023288"/>
    </source>
</evidence>
<dbReference type="CDD" id="cd07185">
    <property type="entry name" value="OmpA_C-like"/>
    <property type="match status" value="1"/>
</dbReference>
<keyword evidence="5" id="KW-0564">Palmitate</keyword>
<sequence length="183" mass="19338">MIRFDFKRAALALTITALVAGCSSGVKLDESATDDKGATSTQGQGANGAGSGTGQSTVTPADMGQSGQPGQGPVGVAHVVYFDFDSYTVKSEYQSVLEGHARFLKANNGRKVNLEGHTDQRGGSEYNLALGQKRAEAVRRSLALLGVPDSQMEAVSFGKEKPAVQGATEDAYSQNRRVEFSYR</sequence>
<dbReference type="AlphaFoldDB" id="A0A645AC76"/>
<dbReference type="InterPro" id="IPR039001">
    <property type="entry name" value="Pal"/>
</dbReference>
<protein>
    <submittedName>
        <fullName evidence="11">Peptidoglycan-associated lipoprotein</fullName>
    </submittedName>
</protein>
<dbReference type="NCBIfam" id="TIGR02802">
    <property type="entry name" value="Pal_lipo"/>
    <property type="match status" value="1"/>
</dbReference>
<dbReference type="InterPro" id="IPR006690">
    <property type="entry name" value="OMPA-like_CS"/>
</dbReference>
<keyword evidence="3" id="KW-0732">Signal</keyword>
<dbReference type="HAMAP" id="MF_02204">
    <property type="entry name" value="Pal"/>
    <property type="match status" value="1"/>
</dbReference>
<dbReference type="PROSITE" id="PS51257">
    <property type="entry name" value="PROKAR_LIPOPROTEIN"/>
    <property type="match status" value="1"/>
</dbReference>
<dbReference type="PANTHER" id="PTHR30329:SF21">
    <property type="entry name" value="LIPOPROTEIN YIAD-RELATED"/>
    <property type="match status" value="1"/>
</dbReference>
<evidence type="ECO:0000256" key="6">
    <source>
        <dbReference type="ARBA" id="ARBA00023237"/>
    </source>
</evidence>
<keyword evidence="4" id="KW-0472">Membrane</keyword>
<evidence type="ECO:0000256" key="9">
    <source>
        <dbReference type="SAM" id="MobiDB-lite"/>
    </source>
</evidence>
<evidence type="ECO:0000256" key="5">
    <source>
        <dbReference type="ARBA" id="ARBA00023139"/>
    </source>
</evidence>
<dbReference type="PANTHER" id="PTHR30329">
    <property type="entry name" value="STATOR ELEMENT OF FLAGELLAR MOTOR COMPLEX"/>
    <property type="match status" value="1"/>
</dbReference>
<dbReference type="InterPro" id="IPR006665">
    <property type="entry name" value="OmpA-like"/>
</dbReference>
<dbReference type="InterPro" id="IPR014169">
    <property type="entry name" value="Pal_lipo_C"/>
</dbReference>
<proteinExistence type="inferred from homology"/>
<accession>A0A645AC76</accession>
<feature type="region of interest" description="Disordered" evidence="9">
    <location>
        <begin position="156"/>
        <end position="175"/>
    </location>
</feature>
<gene>
    <name evidence="11" type="primary">pal_1</name>
    <name evidence="11" type="ORF">SDC9_97379</name>
</gene>
<keyword evidence="8" id="KW-0131">Cell cycle</keyword>
<dbReference type="EMBL" id="VSSQ01013054">
    <property type="protein sequence ID" value="MPM50637.1"/>
    <property type="molecule type" value="Genomic_DNA"/>
</dbReference>
<reference evidence="11" key="1">
    <citation type="submission" date="2019-08" db="EMBL/GenBank/DDBJ databases">
        <authorList>
            <person name="Kucharzyk K."/>
            <person name="Murdoch R.W."/>
            <person name="Higgins S."/>
            <person name="Loffler F."/>
        </authorList>
    </citation>
    <scope>NUCLEOTIDE SEQUENCE</scope>
</reference>
<keyword evidence="2" id="KW-0132">Cell division</keyword>
<dbReference type="GO" id="GO:0051301">
    <property type="term" value="P:cell division"/>
    <property type="evidence" value="ECO:0007669"/>
    <property type="project" value="UniProtKB-KW"/>
</dbReference>
<evidence type="ECO:0000259" key="10">
    <source>
        <dbReference type="PROSITE" id="PS51123"/>
    </source>
</evidence>